<dbReference type="Gene3D" id="3.90.550.10">
    <property type="entry name" value="Spore Coat Polysaccharide Biosynthesis Protein SpsA, Chain A"/>
    <property type="match status" value="1"/>
</dbReference>
<evidence type="ECO:0000313" key="8">
    <source>
        <dbReference type="Proteomes" id="UP000185478"/>
    </source>
</evidence>
<accession>A0A1L7CES1</accession>
<comment type="similarity">
    <text evidence="1">Belongs to the UDPGP type 2 family.</text>
</comment>
<dbReference type="RefSeq" id="WP_075725359.1">
    <property type="nucleotide sequence ID" value="NZ_CP009245.1"/>
</dbReference>
<dbReference type="InterPro" id="IPR005771">
    <property type="entry name" value="GalU_uridylyltTrfase_bac/arc"/>
</dbReference>
<dbReference type="AlphaFoldDB" id="A0A1L7CES1"/>
<dbReference type="Proteomes" id="UP000185478">
    <property type="component" value="Chromosome"/>
</dbReference>
<comment type="catalytic activity">
    <reaction evidence="5">
        <text>alpha-D-glucose 1-phosphate + UTP + H(+) = UDP-alpha-D-glucose + diphosphate</text>
        <dbReference type="Rhea" id="RHEA:19889"/>
        <dbReference type="ChEBI" id="CHEBI:15378"/>
        <dbReference type="ChEBI" id="CHEBI:33019"/>
        <dbReference type="ChEBI" id="CHEBI:46398"/>
        <dbReference type="ChEBI" id="CHEBI:58601"/>
        <dbReference type="ChEBI" id="CHEBI:58885"/>
        <dbReference type="EC" id="2.7.7.9"/>
    </reaction>
</comment>
<evidence type="ECO:0000256" key="4">
    <source>
        <dbReference type="ARBA" id="ARBA00022695"/>
    </source>
</evidence>
<name>A0A1L7CES1_9CORY</name>
<dbReference type="EC" id="2.7.7.9" evidence="2"/>
<organism evidence="7 8">
    <name type="scientific">Corynebacterium aquilae DSM 44791</name>
    <dbReference type="NCBI Taxonomy" id="1431546"/>
    <lineage>
        <taxon>Bacteria</taxon>
        <taxon>Bacillati</taxon>
        <taxon>Actinomycetota</taxon>
        <taxon>Actinomycetes</taxon>
        <taxon>Mycobacteriales</taxon>
        <taxon>Corynebacteriaceae</taxon>
        <taxon>Corynebacterium</taxon>
    </lineage>
</organism>
<keyword evidence="4" id="KW-0548">Nucleotidyltransferase</keyword>
<dbReference type="GO" id="GO:0003983">
    <property type="term" value="F:UTP:glucose-1-phosphate uridylyltransferase activity"/>
    <property type="evidence" value="ECO:0007669"/>
    <property type="project" value="UniProtKB-EC"/>
</dbReference>
<protein>
    <recommendedName>
        <fullName evidence="2">UTP--glucose-1-phosphate uridylyltransferase</fullName>
        <ecNumber evidence="2">2.7.7.9</ecNumber>
    </recommendedName>
</protein>
<dbReference type="Pfam" id="PF00483">
    <property type="entry name" value="NTP_transferase"/>
    <property type="match status" value="1"/>
</dbReference>
<dbReference type="STRING" id="1431546.CAQU_03890"/>
<dbReference type="SUPFAM" id="SSF53448">
    <property type="entry name" value="Nucleotide-diphospho-sugar transferases"/>
    <property type="match status" value="1"/>
</dbReference>
<evidence type="ECO:0000256" key="3">
    <source>
        <dbReference type="ARBA" id="ARBA00022679"/>
    </source>
</evidence>
<dbReference type="CDD" id="cd02541">
    <property type="entry name" value="UGPase_prokaryotic"/>
    <property type="match status" value="1"/>
</dbReference>
<dbReference type="InterPro" id="IPR005835">
    <property type="entry name" value="NTP_transferase_dom"/>
</dbReference>
<dbReference type="OrthoDB" id="9803306at2"/>
<evidence type="ECO:0000256" key="5">
    <source>
        <dbReference type="ARBA" id="ARBA00048128"/>
    </source>
</evidence>
<evidence type="ECO:0000259" key="6">
    <source>
        <dbReference type="Pfam" id="PF00483"/>
    </source>
</evidence>
<dbReference type="KEGG" id="caqu:CAQU_03890"/>
<dbReference type="GO" id="GO:0006011">
    <property type="term" value="P:UDP-alpha-D-glucose metabolic process"/>
    <property type="evidence" value="ECO:0007669"/>
    <property type="project" value="InterPro"/>
</dbReference>
<dbReference type="InterPro" id="IPR029044">
    <property type="entry name" value="Nucleotide-diphossugar_trans"/>
</dbReference>
<dbReference type="PANTHER" id="PTHR43197:SF1">
    <property type="entry name" value="UTP--GLUCOSE-1-PHOSPHATE URIDYLYLTRANSFERASE"/>
    <property type="match status" value="1"/>
</dbReference>
<gene>
    <name evidence="7" type="ORF">CAQU_03890</name>
</gene>
<keyword evidence="8" id="KW-1185">Reference proteome</keyword>
<sequence>MNLPIADHKWSVKTVVVPAAGMGTRFLPATKTVPKELLPVVDTPGIEVIASEAAALGASKMIIVTAPKKQGVLAHFDPYPELEALLEERGKSAQLEKVRRAPNLIEAIPVTQERPLGLGHAVSLAEAELHDDEDVVAVMLPDDLVLPQGVMETMAKARESVGGSVLCACEVPREEVSNYGVFEVEPVDDPATPGLKKVIGMVEKPAVEDAPSNYVATGRYLLDREIFDALRKITPGAGGELQLTDAIAMLIDKGHPVHIVVHDGARHDLGNPGGYIRACVDFALRDPQYGPGLRRYLTARLSQED</sequence>
<proteinExistence type="inferred from homology"/>
<reference evidence="7 8" key="1">
    <citation type="submission" date="2014-08" db="EMBL/GenBank/DDBJ databases">
        <title>Complete genome sequence of Corynebacterium aquilae S-613T(T) (=DSM 44791(T)), isolated from the choana of a healthy golden eagle.</title>
        <authorList>
            <person name="Ruckert C."/>
            <person name="Albersmeier A."/>
            <person name="Winkler A."/>
            <person name="Kalinowski J."/>
        </authorList>
    </citation>
    <scope>NUCLEOTIDE SEQUENCE [LARGE SCALE GENOMIC DNA]</scope>
    <source>
        <strain evidence="7 8">S-613</strain>
    </source>
</reference>
<dbReference type="EMBL" id="CP009245">
    <property type="protein sequence ID" value="APT84351.1"/>
    <property type="molecule type" value="Genomic_DNA"/>
</dbReference>
<evidence type="ECO:0000256" key="1">
    <source>
        <dbReference type="ARBA" id="ARBA00006890"/>
    </source>
</evidence>
<dbReference type="PANTHER" id="PTHR43197">
    <property type="entry name" value="UTP--GLUCOSE-1-PHOSPHATE URIDYLYLTRANSFERASE"/>
    <property type="match status" value="1"/>
</dbReference>
<feature type="domain" description="Nucleotidyl transferase" evidence="6">
    <location>
        <begin position="16"/>
        <end position="279"/>
    </location>
</feature>
<evidence type="ECO:0000256" key="2">
    <source>
        <dbReference type="ARBA" id="ARBA00012415"/>
    </source>
</evidence>
<evidence type="ECO:0000313" key="7">
    <source>
        <dbReference type="EMBL" id="APT84351.1"/>
    </source>
</evidence>
<keyword evidence="3" id="KW-0808">Transferase</keyword>